<dbReference type="Proteomes" id="UP000636579">
    <property type="component" value="Unassembled WGS sequence"/>
</dbReference>
<protein>
    <submittedName>
        <fullName evidence="1">Uncharacterized protein</fullName>
    </submittedName>
</protein>
<reference evidence="1 2" key="1">
    <citation type="submission" date="2020-10" db="EMBL/GenBank/DDBJ databases">
        <title>Sequencing the genomes of 1000 actinobacteria strains.</title>
        <authorList>
            <person name="Klenk H.-P."/>
        </authorList>
    </citation>
    <scope>NUCLEOTIDE SEQUENCE [LARGE SCALE GENOMIC DNA]</scope>
    <source>
        <strain evidence="1 2">DSM 15474</strain>
    </source>
</reference>
<organism evidence="1 2">
    <name type="scientific">Nesterenkonia halotolerans</name>
    <dbReference type="NCBI Taxonomy" id="225325"/>
    <lineage>
        <taxon>Bacteria</taxon>
        <taxon>Bacillati</taxon>
        <taxon>Actinomycetota</taxon>
        <taxon>Actinomycetes</taxon>
        <taxon>Micrococcales</taxon>
        <taxon>Micrococcaceae</taxon>
        <taxon>Nesterenkonia</taxon>
    </lineage>
</organism>
<accession>A0ABR9J619</accession>
<evidence type="ECO:0000313" key="2">
    <source>
        <dbReference type="Proteomes" id="UP000636579"/>
    </source>
</evidence>
<evidence type="ECO:0000313" key="1">
    <source>
        <dbReference type="EMBL" id="MBE1514289.1"/>
    </source>
</evidence>
<name>A0ABR9J619_9MICC</name>
<dbReference type="RefSeq" id="WP_192591057.1">
    <property type="nucleotide sequence ID" value="NZ_JADBEE010000001.1"/>
</dbReference>
<sequence length="56" mass="6173">MLLADPNQFSPSIRTYEVNDWGTEVALSDAIDTLIAPIGERNFDLYEGLDGEVTKA</sequence>
<keyword evidence="2" id="KW-1185">Reference proteome</keyword>
<comment type="caution">
    <text evidence="1">The sequence shown here is derived from an EMBL/GenBank/DDBJ whole genome shotgun (WGS) entry which is preliminary data.</text>
</comment>
<gene>
    <name evidence="1" type="ORF">H4W26_001044</name>
</gene>
<proteinExistence type="predicted"/>
<dbReference type="EMBL" id="JADBEE010000001">
    <property type="protein sequence ID" value="MBE1514289.1"/>
    <property type="molecule type" value="Genomic_DNA"/>
</dbReference>